<reference evidence="3 4" key="1">
    <citation type="submission" date="2024-08" db="EMBL/GenBank/DDBJ databases">
        <title>Mycobacterium servetensis sp. nov., a novel rapid-growing mycobacterial species recovered from a human patient in Zaragoza, Spain.</title>
        <authorList>
            <person name="Tristancho-Baro A.I."/>
            <person name="Buenestado-Serrano S."/>
            <person name="Garcia De Viedma D."/>
            <person name="Milagro-Beamonte A."/>
            <person name="Burillo N."/>
            <person name="Sanz S."/>
            <person name="Lopez-Calleja A.I."/>
            <person name="Penas-Utrilla D."/>
            <person name="Guardingo M."/>
            <person name="Garcia M.J."/>
            <person name="Vinuelas-Bayon J."/>
        </authorList>
    </citation>
    <scope>NUCLEOTIDE SEQUENCE [LARGE SCALE GENOMIC DNA]</scope>
    <source>
        <strain evidence="4">HUMS_12744610</strain>
    </source>
</reference>
<evidence type="ECO:0000256" key="1">
    <source>
        <dbReference type="SAM" id="MobiDB-lite"/>
    </source>
</evidence>
<feature type="region of interest" description="Disordered" evidence="1">
    <location>
        <begin position="300"/>
        <end position="329"/>
    </location>
</feature>
<feature type="compositionally biased region" description="Low complexity" evidence="1">
    <location>
        <begin position="313"/>
        <end position="329"/>
    </location>
</feature>
<dbReference type="Pfam" id="PF00753">
    <property type="entry name" value="Lactamase_B"/>
    <property type="match status" value="1"/>
</dbReference>
<evidence type="ECO:0000259" key="2">
    <source>
        <dbReference type="SMART" id="SM00849"/>
    </source>
</evidence>
<dbReference type="EMBL" id="JBGEDP010000001">
    <property type="protein sequence ID" value="MEY8014748.1"/>
    <property type="molecule type" value="Genomic_DNA"/>
</dbReference>
<proteinExistence type="predicted"/>
<dbReference type="SUPFAM" id="SSF56281">
    <property type="entry name" value="Metallo-hydrolase/oxidoreductase"/>
    <property type="match status" value="1"/>
</dbReference>
<protein>
    <submittedName>
        <fullName evidence="3">Fumarylacetoacetate hydrolase family protein</fullName>
    </submittedName>
</protein>
<dbReference type="Gene3D" id="3.60.15.10">
    <property type="entry name" value="Ribonuclease Z/Hydroxyacylglutathione hydrolase-like"/>
    <property type="match status" value="1"/>
</dbReference>
<dbReference type="InterPro" id="IPR011234">
    <property type="entry name" value="Fumarylacetoacetase-like_C"/>
</dbReference>
<sequence length="649" mass="70134">MKWVTYQDDDGIRTGVVSDDNIHAMPAGVTLLELVGRGVDGLRYAGEEALRSPAVVTPVAEVRLMAPIPRPPSIRDTLCFLDHMRNCKAAMGADRMLADAWYRIPAFYFACPATVLGPYDDAPMAPGSAWQDFELEIGAVIGTGGRDLTVEEAERAIIGYTIFNDWSARDLQQLESQLAIGQGKGKDSGVTLGPYLVTPDELEPFRDLTRPGRLDLEVTALVNDTVIGSGSTAQMDWTFAEVISYVSRGVMLAPGDVIGSGTVPTCTLVEHLNPVALELFPGWLHDGDVVTLRVQGLGETRQTVRASRPPHPLAARPNPDAAPAPRRVNPAPARVTYTRGLHEVAERVWAWTLPDGGFGWSNAGLVAGEGASLLVDTLFDLALTREMLTAMRPFTDRAPITDALITHSNGDHTHGNQLLDPSVRIIAAKDTAEEIAHGLAPEMLAMVQNADLGPIATKFVRDRFGFFDFGGIRVRNADLTFDRELSIDVGGRRVELLNLGPAHTAADSVVHVPDAGVLFGGDLLFIGCTPIVWAGPIANWVAACDAMIALDAPIVVPGHGPVTDPDGIRAVRGYLTHVAEQAEAAYRRGLSWAEAADTIDLGEYASWLDAERVVVNVYQRYRELDPETPQLEVMALLVMQAEWLAKRSA</sequence>
<dbReference type="GO" id="GO:0016787">
    <property type="term" value="F:hydrolase activity"/>
    <property type="evidence" value="ECO:0007669"/>
    <property type="project" value="UniProtKB-KW"/>
</dbReference>
<dbReference type="SMART" id="SM00849">
    <property type="entry name" value="Lactamase_B"/>
    <property type="match status" value="1"/>
</dbReference>
<accession>A0ABV4BXJ8</accession>
<dbReference type="RefSeq" id="WP_369737169.1">
    <property type="nucleotide sequence ID" value="NZ_JBGEDP010000001.1"/>
</dbReference>
<keyword evidence="4" id="KW-1185">Reference proteome</keyword>
<gene>
    <name evidence="3" type="ORF">AB8998_06880</name>
</gene>
<name>A0ABV4BXJ8_9MYCO</name>
<keyword evidence="3" id="KW-0378">Hydrolase</keyword>
<feature type="domain" description="Metallo-beta-lactamase" evidence="2">
    <location>
        <begin position="360"/>
        <end position="559"/>
    </location>
</feature>
<dbReference type="InterPro" id="IPR001279">
    <property type="entry name" value="Metallo-B-lactamas"/>
</dbReference>
<dbReference type="CDD" id="cd16282">
    <property type="entry name" value="metallo-hydrolase-like_MBL-fold"/>
    <property type="match status" value="1"/>
</dbReference>
<evidence type="ECO:0000313" key="4">
    <source>
        <dbReference type="Proteomes" id="UP001564760"/>
    </source>
</evidence>
<dbReference type="PANTHER" id="PTHR43211">
    <property type="entry name" value="FUMARYLACETOACETATE HYDROLASE"/>
    <property type="match status" value="1"/>
</dbReference>
<comment type="caution">
    <text evidence="3">The sequence shown here is derived from an EMBL/GenBank/DDBJ whole genome shotgun (WGS) entry which is preliminary data.</text>
</comment>
<dbReference type="InterPro" id="IPR036663">
    <property type="entry name" value="Fumarylacetoacetase_C_sf"/>
</dbReference>
<dbReference type="InterPro" id="IPR036866">
    <property type="entry name" value="RibonucZ/Hydroxyglut_hydro"/>
</dbReference>
<dbReference type="PANTHER" id="PTHR43211:SF1">
    <property type="entry name" value="BLL6422 PROTEIN"/>
    <property type="match status" value="1"/>
</dbReference>
<dbReference type="Gene3D" id="3.90.850.10">
    <property type="entry name" value="Fumarylacetoacetase-like, C-terminal domain"/>
    <property type="match status" value="1"/>
</dbReference>
<dbReference type="Pfam" id="PF01557">
    <property type="entry name" value="FAA_hydrolase"/>
    <property type="match status" value="1"/>
</dbReference>
<dbReference type="Proteomes" id="UP001564760">
    <property type="component" value="Unassembled WGS sequence"/>
</dbReference>
<organism evidence="3 4">
    <name type="scientific">Mycobacterium servetii</name>
    <dbReference type="NCBI Taxonomy" id="3237418"/>
    <lineage>
        <taxon>Bacteria</taxon>
        <taxon>Bacillati</taxon>
        <taxon>Actinomycetota</taxon>
        <taxon>Actinomycetes</taxon>
        <taxon>Mycobacteriales</taxon>
        <taxon>Mycobacteriaceae</taxon>
        <taxon>Mycobacterium</taxon>
    </lineage>
</organism>
<dbReference type="SUPFAM" id="SSF56529">
    <property type="entry name" value="FAH"/>
    <property type="match status" value="1"/>
</dbReference>
<evidence type="ECO:0000313" key="3">
    <source>
        <dbReference type="EMBL" id="MEY8014748.1"/>
    </source>
</evidence>